<protein>
    <submittedName>
        <fullName evidence="2">Uncharacterized protein</fullName>
    </submittedName>
</protein>
<feature type="transmembrane region" description="Helical" evidence="1">
    <location>
        <begin position="12"/>
        <end position="29"/>
    </location>
</feature>
<dbReference type="STRING" id="1121001.SAMN02745857_00308"/>
<keyword evidence="3" id="KW-1185">Reference proteome</keyword>
<keyword evidence="1" id="KW-1133">Transmembrane helix</keyword>
<proteinExistence type="predicted"/>
<feature type="transmembrane region" description="Helical" evidence="1">
    <location>
        <begin position="49"/>
        <end position="69"/>
    </location>
</feature>
<dbReference type="EMBL" id="FWXD01000001">
    <property type="protein sequence ID" value="SMC17017.1"/>
    <property type="molecule type" value="Genomic_DNA"/>
</dbReference>
<gene>
    <name evidence="2" type="ORF">SAMN02745857_00308</name>
</gene>
<evidence type="ECO:0000256" key="1">
    <source>
        <dbReference type="SAM" id="Phobius"/>
    </source>
</evidence>
<dbReference type="RefSeq" id="WP_139798585.1">
    <property type="nucleotide sequence ID" value="NZ_FWXD01000001.1"/>
</dbReference>
<sequence length="75" mass="8554">MAVGNLLPKMGCLFIIGYGIYVIVTQRISFRTYHERDNPFEEGEEEINYGWRAVLAGIVIISTGGWGMWRLLHGH</sequence>
<accession>A0A1W1WZH7</accession>
<reference evidence="2 3" key="1">
    <citation type="submission" date="2017-04" db="EMBL/GenBank/DDBJ databases">
        <authorList>
            <person name="Afonso C.L."/>
            <person name="Miller P.J."/>
            <person name="Scott M.A."/>
            <person name="Spackman E."/>
            <person name="Goraichik I."/>
            <person name="Dimitrov K.M."/>
            <person name="Suarez D.L."/>
            <person name="Swayne D.E."/>
        </authorList>
    </citation>
    <scope>NUCLEOTIDE SEQUENCE [LARGE SCALE GENOMIC DNA]</scope>
    <source>
        <strain evidence="2 3">DSM 23236</strain>
    </source>
</reference>
<dbReference type="AlphaFoldDB" id="A0A1W1WZH7"/>
<organism evidence="2 3">
    <name type="scientific">Andreprevotia lacus DSM 23236</name>
    <dbReference type="NCBI Taxonomy" id="1121001"/>
    <lineage>
        <taxon>Bacteria</taxon>
        <taxon>Pseudomonadati</taxon>
        <taxon>Pseudomonadota</taxon>
        <taxon>Betaproteobacteria</taxon>
        <taxon>Neisseriales</taxon>
        <taxon>Chitinibacteraceae</taxon>
        <taxon>Andreprevotia</taxon>
    </lineage>
</organism>
<dbReference type="Proteomes" id="UP000192761">
    <property type="component" value="Unassembled WGS sequence"/>
</dbReference>
<evidence type="ECO:0000313" key="3">
    <source>
        <dbReference type="Proteomes" id="UP000192761"/>
    </source>
</evidence>
<keyword evidence="1" id="KW-0472">Membrane</keyword>
<evidence type="ECO:0000313" key="2">
    <source>
        <dbReference type="EMBL" id="SMC17017.1"/>
    </source>
</evidence>
<name>A0A1W1WZH7_9NEIS</name>
<keyword evidence="1" id="KW-0812">Transmembrane</keyword>